<evidence type="ECO:0000256" key="1">
    <source>
        <dbReference type="ARBA" id="ARBA00022679"/>
    </source>
</evidence>
<dbReference type="Pfam" id="PF00583">
    <property type="entry name" value="Acetyltransf_1"/>
    <property type="match status" value="1"/>
</dbReference>
<evidence type="ECO:0000313" key="4">
    <source>
        <dbReference type="EMBL" id="GAA3905052.1"/>
    </source>
</evidence>
<dbReference type="InterPro" id="IPR016181">
    <property type="entry name" value="Acyl_CoA_acyltransferase"/>
</dbReference>
<organism evidence="4 5">
    <name type="scientific">Streptomyces lannensis</name>
    <dbReference type="NCBI Taxonomy" id="766498"/>
    <lineage>
        <taxon>Bacteria</taxon>
        <taxon>Bacillati</taxon>
        <taxon>Actinomycetota</taxon>
        <taxon>Actinomycetes</taxon>
        <taxon>Kitasatosporales</taxon>
        <taxon>Streptomycetaceae</taxon>
        <taxon>Streptomyces</taxon>
    </lineage>
</organism>
<dbReference type="InterPro" id="IPR000182">
    <property type="entry name" value="GNAT_dom"/>
</dbReference>
<evidence type="ECO:0000256" key="2">
    <source>
        <dbReference type="ARBA" id="ARBA00023315"/>
    </source>
</evidence>
<dbReference type="Proteomes" id="UP001501563">
    <property type="component" value="Unassembled WGS sequence"/>
</dbReference>
<gene>
    <name evidence="4" type="ORF">GCM10022207_88040</name>
</gene>
<evidence type="ECO:0000313" key="5">
    <source>
        <dbReference type="Proteomes" id="UP001501563"/>
    </source>
</evidence>
<accession>A0ABP7LRY7</accession>
<dbReference type="InterPro" id="IPR050832">
    <property type="entry name" value="Bact_Acetyltransf"/>
</dbReference>
<dbReference type="SUPFAM" id="SSF55729">
    <property type="entry name" value="Acyl-CoA N-acyltransferases (Nat)"/>
    <property type="match status" value="1"/>
</dbReference>
<proteinExistence type="predicted"/>
<dbReference type="EMBL" id="BAAAZA010000058">
    <property type="protein sequence ID" value="GAA3905052.1"/>
    <property type="molecule type" value="Genomic_DNA"/>
</dbReference>
<dbReference type="CDD" id="cd04301">
    <property type="entry name" value="NAT_SF"/>
    <property type="match status" value="1"/>
</dbReference>
<name>A0ABP7LRY7_9ACTN</name>
<feature type="domain" description="N-acetyltransferase" evidence="3">
    <location>
        <begin position="4"/>
        <end position="150"/>
    </location>
</feature>
<comment type="caution">
    <text evidence="4">The sequence shown here is derived from an EMBL/GenBank/DDBJ whole genome shotgun (WGS) entry which is preliminary data.</text>
</comment>
<reference evidence="5" key="1">
    <citation type="journal article" date="2019" name="Int. J. Syst. Evol. Microbiol.">
        <title>The Global Catalogue of Microorganisms (GCM) 10K type strain sequencing project: providing services to taxonomists for standard genome sequencing and annotation.</title>
        <authorList>
            <consortium name="The Broad Institute Genomics Platform"/>
            <consortium name="The Broad Institute Genome Sequencing Center for Infectious Disease"/>
            <person name="Wu L."/>
            <person name="Ma J."/>
        </authorList>
    </citation>
    <scope>NUCLEOTIDE SEQUENCE [LARGE SCALE GENOMIC DNA]</scope>
    <source>
        <strain evidence="5">JCM 16578</strain>
    </source>
</reference>
<dbReference type="PANTHER" id="PTHR43877">
    <property type="entry name" value="AMINOALKYLPHOSPHONATE N-ACETYLTRANSFERASE-RELATED-RELATED"/>
    <property type="match status" value="1"/>
</dbReference>
<evidence type="ECO:0000259" key="3">
    <source>
        <dbReference type="PROSITE" id="PS51186"/>
    </source>
</evidence>
<sequence length="150" mass="16451">MALVRIEKAIEADVELVAHFLGEVEAYYGGVDTRVDQEQIRVALFGPQPVATVLIAREGDTALGFASYSFVWPAAGADTSIYLKELFVREAHRRDGVAGRLMEAVREAGRAAGCSRMEWTADAGNPPALDFYRAQGVEPRADKPFYRTSL</sequence>
<dbReference type="PROSITE" id="PS51186">
    <property type="entry name" value="GNAT"/>
    <property type="match status" value="1"/>
</dbReference>
<keyword evidence="2" id="KW-0012">Acyltransferase</keyword>
<keyword evidence="5" id="KW-1185">Reference proteome</keyword>
<dbReference type="PANTHER" id="PTHR43877:SF1">
    <property type="entry name" value="ACETYLTRANSFERASE"/>
    <property type="match status" value="1"/>
</dbReference>
<dbReference type="Gene3D" id="3.40.630.30">
    <property type="match status" value="1"/>
</dbReference>
<protein>
    <submittedName>
        <fullName evidence="4">GNAT family N-acetyltransferase</fullName>
    </submittedName>
</protein>
<keyword evidence="1" id="KW-0808">Transferase</keyword>